<reference evidence="2" key="2">
    <citation type="journal article" date="2021" name="PeerJ">
        <title>Extensive microbial diversity within the chicken gut microbiome revealed by metagenomics and culture.</title>
        <authorList>
            <person name="Gilroy R."/>
            <person name="Ravi A."/>
            <person name="Getino M."/>
            <person name="Pursley I."/>
            <person name="Horton D.L."/>
            <person name="Alikhan N.F."/>
            <person name="Baker D."/>
            <person name="Gharbi K."/>
            <person name="Hall N."/>
            <person name="Watson M."/>
            <person name="Adriaenssens E.M."/>
            <person name="Foster-Nyarko E."/>
            <person name="Jarju S."/>
            <person name="Secka A."/>
            <person name="Antonio M."/>
            <person name="Oren A."/>
            <person name="Chaudhuri R.R."/>
            <person name="La Ragione R."/>
            <person name="Hildebrand F."/>
            <person name="Pallen M.J."/>
        </authorList>
    </citation>
    <scope>NUCLEOTIDE SEQUENCE</scope>
    <source>
        <strain evidence="2">CHK184-25365</strain>
    </source>
</reference>
<evidence type="ECO:0000313" key="3">
    <source>
        <dbReference type="Proteomes" id="UP000886749"/>
    </source>
</evidence>
<reference evidence="2" key="1">
    <citation type="submission" date="2020-10" db="EMBL/GenBank/DDBJ databases">
        <authorList>
            <person name="Gilroy R."/>
        </authorList>
    </citation>
    <scope>NUCLEOTIDE SEQUENCE</scope>
    <source>
        <strain evidence="2">CHK184-25365</strain>
    </source>
</reference>
<feature type="transmembrane region" description="Helical" evidence="1">
    <location>
        <begin position="102"/>
        <end position="120"/>
    </location>
</feature>
<feature type="transmembrane region" description="Helical" evidence="1">
    <location>
        <begin position="40"/>
        <end position="61"/>
    </location>
</feature>
<feature type="transmembrane region" description="Helical" evidence="1">
    <location>
        <begin position="15"/>
        <end position="33"/>
    </location>
</feature>
<dbReference type="EMBL" id="DVGY01000149">
    <property type="protein sequence ID" value="HIR41464.1"/>
    <property type="molecule type" value="Genomic_DNA"/>
</dbReference>
<feature type="transmembrane region" description="Helical" evidence="1">
    <location>
        <begin position="73"/>
        <end position="95"/>
    </location>
</feature>
<feature type="transmembrane region" description="Helical" evidence="1">
    <location>
        <begin position="140"/>
        <end position="160"/>
    </location>
</feature>
<evidence type="ECO:0000256" key="1">
    <source>
        <dbReference type="SAM" id="Phobius"/>
    </source>
</evidence>
<comment type="caution">
    <text evidence="2">The sequence shown here is derived from an EMBL/GenBank/DDBJ whole genome shotgun (WGS) entry which is preliminary data.</text>
</comment>
<name>A0A9D1AK35_9FIRM</name>
<dbReference type="AlphaFoldDB" id="A0A9D1AK35"/>
<evidence type="ECO:0000313" key="2">
    <source>
        <dbReference type="EMBL" id="HIR41464.1"/>
    </source>
</evidence>
<accession>A0A9D1AK35</accession>
<protein>
    <submittedName>
        <fullName evidence="2">Uncharacterized protein</fullName>
    </submittedName>
</protein>
<dbReference type="Proteomes" id="UP000886749">
    <property type="component" value="Unassembled WGS sequence"/>
</dbReference>
<sequence>MEITEIIARRQFAPLYIWLDLAFLVVLAGLLLWKKQYLTVLMGFLMGLVYMGVDYGIFHLVCHARSISPGYSLFWVLLWMSMSYGFTNFAWIWLWISKDSHLFEWSLLILGWWFCCPLLTQTFAGDQTPIVIQRTTGSYHGWMAAILFAGYLGLVVYNLWQKDRSKRVQIPWLLAIGILVQFGWEAGLLLGGVRSAGFSLSEKFLPLIINSLLETNLGMPYIYLIFLAVTAKFTQQLRPRQEKVTLTRRIQEINAKTVRSQGA</sequence>
<keyword evidence="1" id="KW-1133">Transmembrane helix</keyword>
<keyword evidence="1" id="KW-0812">Transmembrane</keyword>
<proteinExistence type="predicted"/>
<organism evidence="2 3">
    <name type="scientific">Candidatus Egerieicola pullicola</name>
    <dbReference type="NCBI Taxonomy" id="2840775"/>
    <lineage>
        <taxon>Bacteria</taxon>
        <taxon>Bacillati</taxon>
        <taxon>Bacillota</taxon>
        <taxon>Clostridia</taxon>
        <taxon>Eubacteriales</taxon>
        <taxon>Oscillospiraceae</taxon>
        <taxon>Oscillospiraceae incertae sedis</taxon>
        <taxon>Candidatus Egerieicola</taxon>
    </lineage>
</organism>
<feature type="transmembrane region" description="Helical" evidence="1">
    <location>
        <begin position="172"/>
        <end position="197"/>
    </location>
</feature>
<feature type="transmembrane region" description="Helical" evidence="1">
    <location>
        <begin position="217"/>
        <end position="234"/>
    </location>
</feature>
<keyword evidence="1" id="KW-0472">Membrane</keyword>
<gene>
    <name evidence="2" type="ORF">IAB36_06530</name>
</gene>